<keyword evidence="4" id="KW-0598">Phosphotransferase system</keyword>
<dbReference type="GO" id="GO:0009401">
    <property type="term" value="P:phosphoenolpyruvate-dependent sugar phosphotransferase system"/>
    <property type="evidence" value="ECO:0007669"/>
    <property type="project" value="UniProtKB-KW"/>
</dbReference>
<dbReference type="GO" id="GO:0016740">
    <property type="term" value="F:transferase activity"/>
    <property type="evidence" value="ECO:0007669"/>
    <property type="project" value="UniProtKB-KW"/>
</dbReference>
<dbReference type="InterPro" id="IPR003188">
    <property type="entry name" value="PTS_IIA_lac/cel"/>
</dbReference>
<dbReference type="InterPro" id="IPR036542">
    <property type="entry name" value="PTS_IIA_lac/cel_sf"/>
</dbReference>
<accession>A0A288Q5F5</accession>
<gene>
    <name evidence="5" type="ORF">DFP99_0897</name>
</gene>
<dbReference type="Pfam" id="PF02255">
    <property type="entry name" value="PTS_IIA"/>
    <property type="match status" value="1"/>
</dbReference>
<dbReference type="SUPFAM" id="SSF46973">
    <property type="entry name" value="Enzyme IIa from lactose specific PTS, IIa-lac"/>
    <property type="match status" value="1"/>
</dbReference>
<keyword evidence="6" id="KW-1185">Reference proteome</keyword>
<keyword evidence="2" id="KW-0762">Sugar transport</keyword>
<dbReference type="Proteomes" id="UP000254912">
    <property type="component" value="Unassembled WGS sequence"/>
</dbReference>
<evidence type="ECO:0000256" key="1">
    <source>
        <dbReference type="ARBA" id="ARBA00022448"/>
    </source>
</evidence>
<dbReference type="PANTHER" id="PTHR34382:SF7">
    <property type="entry name" value="PTS SYSTEM N,N'-DIACETYLCHITOBIOSE-SPECIFIC EIIA COMPONENT"/>
    <property type="match status" value="1"/>
</dbReference>
<keyword evidence="3" id="KW-0808">Transferase</keyword>
<evidence type="ECO:0000256" key="2">
    <source>
        <dbReference type="ARBA" id="ARBA00022597"/>
    </source>
</evidence>
<dbReference type="AlphaFoldDB" id="A0A288Q5F5"/>
<evidence type="ECO:0000256" key="4">
    <source>
        <dbReference type="ARBA" id="ARBA00022683"/>
    </source>
</evidence>
<keyword evidence="1" id="KW-0813">Transport</keyword>
<protein>
    <submittedName>
        <fullName evidence="5">PTS system cellobiose-specific IIA component</fullName>
    </submittedName>
</protein>
<evidence type="ECO:0000313" key="6">
    <source>
        <dbReference type="Proteomes" id="UP000254912"/>
    </source>
</evidence>
<proteinExistence type="predicted"/>
<sequence>MDLDALQTQVAELTAKMEKLEENPMGDDERMQVVMGLIMHGGSIKGFALQAIKAAREGDFAQADDFLAQSADEAKSAHDAQTSMLTAAAQGEKVAIDIYMVHAQDHVMTGLATRDLAVEMVALYKKLAETAS</sequence>
<dbReference type="KEGG" id="wso:WSWS_00154"/>
<dbReference type="PROSITE" id="PS51095">
    <property type="entry name" value="PTS_EIIA_TYPE_3"/>
    <property type="match status" value="1"/>
</dbReference>
<dbReference type="EMBL" id="QRAS01000002">
    <property type="protein sequence ID" value="RDL06519.1"/>
    <property type="molecule type" value="Genomic_DNA"/>
</dbReference>
<name>A0A288Q5F5_9LACO</name>
<reference evidence="5 6" key="1">
    <citation type="submission" date="2018-07" db="EMBL/GenBank/DDBJ databases">
        <title>Genomic Encyclopedia of Type Strains, Phase III (KMG-III): the genomes of soil and plant-associated and newly described type strains.</title>
        <authorList>
            <person name="Whitman W."/>
        </authorList>
    </citation>
    <scope>NUCLEOTIDE SEQUENCE [LARGE SCALE GENOMIC DNA]</scope>
    <source>
        <strain evidence="5 6">CECT 7031</strain>
    </source>
</reference>
<evidence type="ECO:0000256" key="3">
    <source>
        <dbReference type="ARBA" id="ARBA00022679"/>
    </source>
</evidence>
<organism evidence="5 6">
    <name type="scientific">Weissella soli</name>
    <dbReference type="NCBI Taxonomy" id="155866"/>
    <lineage>
        <taxon>Bacteria</taxon>
        <taxon>Bacillati</taxon>
        <taxon>Bacillota</taxon>
        <taxon>Bacilli</taxon>
        <taxon>Lactobacillales</taxon>
        <taxon>Lactobacillaceae</taxon>
        <taxon>Weissella</taxon>
    </lineage>
</organism>
<dbReference type="Gene3D" id="1.20.58.80">
    <property type="entry name" value="Phosphotransferase system, lactose/cellobiose-type IIA subunit"/>
    <property type="match status" value="1"/>
</dbReference>
<comment type="caution">
    <text evidence="5">The sequence shown here is derived from an EMBL/GenBank/DDBJ whole genome shotgun (WGS) entry which is preliminary data.</text>
</comment>
<evidence type="ECO:0000313" key="5">
    <source>
        <dbReference type="EMBL" id="RDL06519.1"/>
    </source>
</evidence>
<dbReference type="PANTHER" id="PTHR34382">
    <property type="entry name" value="PTS SYSTEM N,N'-DIACETYLCHITOBIOSE-SPECIFIC EIIA COMPONENT"/>
    <property type="match status" value="1"/>
</dbReference>
<dbReference type="CDD" id="cd00215">
    <property type="entry name" value="PTS_IIA_lac"/>
    <property type="match status" value="1"/>
</dbReference>